<feature type="region of interest" description="Disordered" evidence="1">
    <location>
        <begin position="1"/>
        <end position="77"/>
    </location>
</feature>
<dbReference type="Proteomes" id="UP001142489">
    <property type="component" value="Unassembled WGS sequence"/>
</dbReference>
<dbReference type="EMBL" id="JAPFRF010000001">
    <property type="protein sequence ID" value="KAJ7345490.1"/>
    <property type="molecule type" value="Genomic_DNA"/>
</dbReference>
<evidence type="ECO:0000313" key="3">
    <source>
        <dbReference type="Proteomes" id="UP001142489"/>
    </source>
</evidence>
<dbReference type="OrthoDB" id="8885466at2759"/>
<feature type="compositionally biased region" description="Low complexity" evidence="1">
    <location>
        <begin position="61"/>
        <end position="76"/>
    </location>
</feature>
<dbReference type="AlphaFoldDB" id="A0A9Q0Y776"/>
<reference evidence="2" key="1">
    <citation type="journal article" date="2023" name="DNA Res.">
        <title>Chromosome-level genome assembly of Phrynocephalus forsythii using third-generation DNA sequencing and Hi-C analysis.</title>
        <authorList>
            <person name="Qi Y."/>
            <person name="Zhao W."/>
            <person name="Zhao Y."/>
            <person name="Niu C."/>
            <person name="Cao S."/>
            <person name="Zhang Y."/>
        </authorList>
    </citation>
    <scope>NUCLEOTIDE SEQUENCE</scope>
    <source>
        <tissue evidence="2">Muscle</tissue>
    </source>
</reference>
<feature type="compositionally biased region" description="Gly residues" evidence="1">
    <location>
        <begin position="27"/>
        <end position="41"/>
    </location>
</feature>
<sequence>MAEAAGSRGPPAPLLLTAAAAPKDGGEGGGGGVEGGGGGGEPEVPPEPPLGGHRRRERRSGVALAGSAGLSGAPPSDVEAGLLEAARATPRRSSIIKVNSDVVIFDENQENLK</sequence>
<protein>
    <submittedName>
        <fullName evidence="2">Uncharacterized protein</fullName>
    </submittedName>
</protein>
<comment type="caution">
    <text evidence="2">The sequence shown here is derived from an EMBL/GenBank/DDBJ whole genome shotgun (WGS) entry which is preliminary data.</text>
</comment>
<keyword evidence="3" id="KW-1185">Reference proteome</keyword>
<name>A0A9Q0Y776_9SAUR</name>
<proteinExistence type="predicted"/>
<accession>A0A9Q0Y776</accession>
<evidence type="ECO:0000313" key="2">
    <source>
        <dbReference type="EMBL" id="KAJ7345490.1"/>
    </source>
</evidence>
<gene>
    <name evidence="2" type="ORF">JRQ81_001440</name>
</gene>
<organism evidence="2 3">
    <name type="scientific">Phrynocephalus forsythii</name>
    <dbReference type="NCBI Taxonomy" id="171643"/>
    <lineage>
        <taxon>Eukaryota</taxon>
        <taxon>Metazoa</taxon>
        <taxon>Chordata</taxon>
        <taxon>Craniata</taxon>
        <taxon>Vertebrata</taxon>
        <taxon>Euteleostomi</taxon>
        <taxon>Lepidosauria</taxon>
        <taxon>Squamata</taxon>
        <taxon>Bifurcata</taxon>
        <taxon>Unidentata</taxon>
        <taxon>Episquamata</taxon>
        <taxon>Toxicofera</taxon>
        <taxon>Iguania</taxon>
        <taxon>Acrodonta</taxon>
        <taxon>Agamidae</taxon>
        <taxon>Agaminae</taxon>
        <taxon>Phrynocephalus</taxon>
    </lineage>
</organism>
<evidence type="ECO:0000256" key="1">
    <source>
        <dbReference type="SAM" id="MobiDB-lite"/>
    </source>
</evidence>